<keyword evidence="1" id="KW-0808">Transferase</keyword>
<dbReference type="PANTHER" id="PTHR43289">
    <property type="entry name" value="MITOGEN-ACTIVATED PROTEIN KINASE KINASE KINASE 20-RELATED"/>
    <property type="match status" value="1"/>
</dbReference>
<keyword evidence="9" id="KW-1185">Reference proteome</keyword>
<organism evidence="8 9">
    <name type="scientific">Actinoallomurus vinaceus</name>
    <dbReference type="NCBI Taxonomy" id="1080074"/>
    <lineage>
        <taxon>Bacteria</taxon>
        <taxon>Bacillati</taxon>
        <taxon>Actinomycetota</taxon>
        <taxon>Actinomycetes</taxon>
        <taxon>Streptosporangiales</taxon>
        <taxon>Thermomonosporaceae</taxon>
        <taxon>Actinoallomurus</taxon>
    </lineage>
</organism>
<feature type="domain" description="Protein kinase" evidence="7">
    <location>
        <begin position="59"/>
        <end position="306"/>
    </location>
</feature>
<dbReference type="PROSITE" id="PS00108">
    <property type="entry name" value="PROTEIN_KINASE_ST"/>
    <property type="match status" value="1"/>
</dbReference>
<reference evidence="9" key="1">
    <citation type="journal article" date="2019" name="Int. J. Syst. Evol. Microbiol.">
        <title>The Global Catalogue of Microorganisms (GCM) 10K type strain sequencing project: providing services to taxonomists for standard genome sequencing and annotation.</title>
        <authorList>
            <consortium name="The Broad Institute Genomics Platform"/>
            <consortium name="The Broad Institute Genome Sequencing Center for Infectious Disease"/>
            <person name="Wu L."/>
            <person name="Ma J."/>
        </authorList>
    </citation>
    <scope>NUCLEOTIDE SEQUENCE [LARGE SCALE GENOMIC DNA]</scope>
    <source>
        <strain evidence="9">JCM 17939</strain>
    </source>
</reference>
<name>A0ABP8U1W6_9ACTN</name>
<evidence type="ECO:0000313" key="8">
    <source>
        <dbReference type="EMBL" id="GAA4619686.1"/>
    </source>
</evidence>
<evidence type="ECO:0000256" key="6">
    <source>
        <dbReference type="SAM" id="Phobius"/>
    </source>
</evidence>
<protein>
    <recommendedName>
        <fullName evidence="7">Protein kinase domain-containing protein</fullName>
    </recommendedName>
</protein>
<keyword evidence="6" id="KW-0812">Transmembrane</keyword>
<dbReference type="PROSITE" id="PS50011">
    <property type="entry name" value="PROTEIN_KINASE_DOM"/>
    <property type="match status" value="1"/>
</dbReference>
<feature type="transmembrane region" description="Helical" evidence="6">
    <location>
        <begin position="353"/>
        <end position="375"/>
    </location>
</feature>
<keyword evidence="6" id="KW-0472">Membrane</keyword>
<sequence length="518" mass="54183">MWRVSGDAVVCPIRPLIDKIAVLRLSLLRPRRRGVEREGGAMSDVDALRPGDPATIGRFTLIGRLGEGGQGVVFLGEDDTGRRAAVKVLHSRPDDVSQLGRFVKEIQTTQRVEAFCTAEVIEVDFNGTPPYVASEFIPGPSLQRLVAEQGPRVGSALHRLAVATATALAAIHEAGVVHRDFKPSNVMMGPDGARVIDFGIARALDAAGTLTGHVVGTPAYMAPEQISGAPAAAPMDVFAWGCVIVFAATGRSPFGQDSVMQVIRRIIHEPPDLADLAEPLRGIVADCLAKDPAARPGAQDVLLRLLGRRTPQAPGGPAILAPLPSWQPGTPTPYLPPTVAMPPDQRPRSRRPAVVYGIPAGVVLAAAAVAVPIVLTTHQTGHAADHTPTPSPSSSAPLPSAFPATMAGTWSGTVTESPGGKSSVRITIAAGATSATADYAAYRCTTRLQVSNAWAPQAVPNPSTVNLVEGVTKGDCPNGSNAQLVLQSSTQMWFSLTGYKGDANQTLFTRVGVITKMG</sequence>
<evidence type="ECO:0000259" key="7">
    <source>
        <dbReference type="PROSITE" id="PS50011"/>
    </source>
</evidence>
<dbReference type="Gene3D" id="1.10.510.10">
    <property type="entry name" value="Transferase(Phosphotransferase) domain 1"/>
    <property type="match status" value="1"/>
</dbReference>
<dbReference type="Gene3D" id="3.30.200.20">
    <property type="entry name" value="Phosphorylase Kinase, domain 1"/>
    <property type="match status" value="1"/>
</dbReference>
<keyword evidence="6" id="KW-1133">Transmembrane helix</keyword>
<dbReference type="EMBL" id="BAABHK010000001">
    <property type="protein sequence ID" value="GAA4619686.1"/>
    <property type="molecule type" value="Genomic_DNA"/>
</dbReference>
<dbReference type="CDD" id="cd14014">
    <property type="entry name" value="STKc_PknB_like"/>
    <property type="match status" value="1"/>
</dbReference>
<feature type="region of interest" description="Disordered" evidence="5">
    <location>
        <begin position="381"/>
        <end position="400"/>
    </location>
</feature>
<keyword evidence="4" id="KW-0067">ATP-binding</keyword>
<dbReference type="SUPFAM" id="SSF56112">
    <property type="entry name" value="Protein kinase-like (PK-like)"/>
    <property type="match status" value="1"/>
</dbReference>
<keyword evidence="3" id="KW-0418">Kinase</keyword>
<evidence type="ECO:0000256" key="3">
    <source>
        <dbReference type="ARBA" id="ARBA00022777"/>
    </source>
</evidence>
<evidence type="ECO:0000256" key="2">
    <source>
        <dbReference type="ARBA" id="ARBA00022741"/>
    </source>
</evidence>
<evidence type="ECO:0000256" key="5">
    <source>
        <dbReference type="SAM" id="MobiDB-lite"/>
    </source>
</evidence>
<dbReference type="InterPro" id="IPR011009">
    <property type="entry name" value="Kinase-like_dom_sf"/>
</dbReference>
<evidence type="ECO:0000313" key="9">
    <source>
        <dbReference type="Proteomes" id="UP001501442"/>
    </source>
</evidence>
<comment type="caution">
    <text evidence="8">The sequence shown here is derived from an EMBL/GenBank/DDBJ whole genome shotgun (WGS) entry which is preliminary data.</text>
</comment>
<gene>
    <name evidence="8" type="ORF">GCM10023196_000670</name>
</gene>
<evidence type="ECO:0000256" key="4">
    <source>
        <dbReference type="ARBA" id="ARBA00022840"/>
    </source>
</evidence>
<evidence type="ECO:0000256" key="1">
    <source>
        <dbReference type="ARBA" id="ARBA00022679"/>
    </source>
</evidence>
<dbReference type="InterPro" id="IPR000719">
    <property type="entry name" value="Prot_kinase_dom"/>
</dbReference>
<dbReference type="InterPro" id="IPR008271">
    <property type="entry name" value="Ser/Thr_kinase_AS"/>
</dbReference>
<dbReference type="Pfam" id="PF00069">
    <property type="entry name" value="Pkinase"/>
    <property type="match status" value="1"/>
</dbReference>
<keyword evidence="2" id="KW-0547">Nucleotide-binding</keyword>
<dbReference type="PANTHER" id="PTHR43289:SF34">
    <property type="entry name" value="SERINE_THREONINE-PROTEIN KINASE YBDM-RELATED"/>
    <property type="match status" value="1"/>
</dbReference>
<accession>A0ABP8U1W6</accession>
<dbReference type="Proteomes" id="UP001501442">
    <property type="component" value="Unassembled WGS sequence"/>
</dbReference>
<proteinExistence type="predicted"/>